<reference evidence="2 5" key="2">
    <citation type="submission" date="2024-01" db="EMBL/GenBank/DDBJ databases">
        <title>Active colonisers of the gastrointestinal tract of Atlantic salmon farmed in a warm water region.</title>
        <authorList>
            <person name="Bowman J.P."/>
        </authorList>
    </citation>
    <scope>NUCLEOTIDE SEQUENCE [LARGE SCALE GENOMIC DNA]</scope>
    <source>
        <strain evidence="2 5">S3MW1</strain>
    </source>
</reference>
<dbReference type="EMBL" id="JAYXUG010000002">
    <property type="protein sequence ID" value="MEC6830875.1"/>
    <property type="molecule type" value="Genomic_DNA"/>
</dbReference>
<sequence length="238" mass="26568">MNINQSTYLSVLIQTLSLAPYPAGLKTKDGVFEYGNEAYRKLVNAPQDIKGLKDSDFLCDTAAFHDIFLEQDKLSLTQNKTIMTIDVHNYADGLDAYVFTKQPIFINGVPWGVQFTANKVKDLINMTSFIEVLAAGKSNLSFNTPHPLAPKLTSSQEIVLFWLLRGRQTKQIAQLIHRTPKAVEKHIANLVSRFSCYGISSRTGLIEYARGNGWLALIPAQLFKTSMSIIINNDQPSN</sequence>
<dbReference type="EMBL" id="FUWP01000003">
    <property type="protein sequence ID" value="SKA04726.1"/>
    <property type="molecule type" value="Genomic_DNA"/>
</dbReference>
<dbReference type="Proteomes" id="UP001306119">
    <property type="component" value="Unassembled WGS sequence"/>
</dbReference>
<evidence type="ECO:0000313" key="4">
    <source>
        <dbReference type="Proteomes" id="UP000191116"/>
    </source>
</evidence>
<accession>A0A1T4QM20</accession>
<dbReference type="AlphaFoldDB" id="A0A1T4QM20"/>
<dbReference type="SUPFAM" id="SSF46894">
    <property type="entry name" value="C-terminal effector domain of the bipartite response regulators"/>
    <property type="match status" value="1"/>
</dbReference>
<dbReference type="InterPro" id="IPR036388">
    <property type="entry name" value="WH-like_DNA-bd_sf"/>
</dbReference>
<protein>
    <submittedName>
        <fullName evidence="2">LuxR family transcriptional regulator</fullName>
    </submittedName>
</protein>
<proteinExistence type="predicted"/>
<reference evidence="3 4" key="1">
    <citation type="submission" date="2017-02" db="EMBL/GenBank/DDBJ databases">
        <authorList>
            <person name="Peterson S.W."/>
        </authorList>
    </citation>
    <scope>NUCLEOTIDE SEQUENCE [LARGE SCALE GENOMIC DNA]</scope>
    <source>
        <strain evidence="3 4">CECT 9189</strain>
    </source>
</reference>
<dbReference type="Proteomes" id="UP000191116">
    <property type="component" value="Unassembled WGS sequence"/>
</dbReference>
<evidence type="ECO:0000313" key="2">
    <source>
        <dbReference type="EMBL" id="MEC6830875.1"/>
    </source>
</evidence>
<evidence type="ECO:0000259" key="1">
    <source>
        <dbReference type="SMART" id="SM00421"/>
    </source>
</evidence>
<dbReference type="InterPro" id="IPR000792">
    <property type="entry name" value="Tscrpt_reg_LuxR_C"/>
</dbReference>
<evidence type="ECO:0000313" key="5">
    <source>
        <dbReference type="Proteomes" id="UP001306119"/>
    </source>
</evidence>
<dbReference type="Gene3D" id="1.10.10.10">
    <property type="entry name" value="Winged helix-like DNA-binding domain superfamily/Winged helix DNA-binding domain"/>
    <property type="match status" value="1"/>
</dbReference>
<gene>
    <name evidence="3" type="ORF">CZ814_01056</name>
    <name evidence="2" type="ORF">VXS06_03770</name>
</gene>
<dbReference type="RefSeq" id="WP_235866905.1">
    <property type="nucleotide sequence ID" value="NZ_AP024855.1"/>
</dbReference>
<feature type="domain" description="HTH luxR-type" evidence="1">
    <location>
        <begin position="149"/>
        <end position="209"/>
    </location>
</feature>
<dbReference type="SMART" id="SM00421">
    <property type="entry name" value="HTH_LUXR"/>
    <property type="match status" value="1"/>
</dbReference>
<keyword evidence="5" id="KW-1185">Reference proteome</keyword>
<dbReference type="GO" id="GO:0006355">
    <property type="term" value="P:regulation of DNA-templated transcription"/>
    <property type="evidence" value="ECO:0007669"/>
    <property type="project" value="InterPro"/>
</dbReference>
<organism evidence="3 4">
    <name type="scientific">Photobacterium toruni</name>
    <dbReference type="NCBI Taxonomy" id="1935446"/>
    <lineage>
        <taxon>Bacteria</taxon>
        <taxon>Pseudomonadati</taxon>
        <taxon>Pseudomonadota</taxon>
        <taxon>Gammaproteobacteria</taxon>
        <taxon>Vibrionales</taxon>
        <taxon>Vibrionaceae</taxon>
        <taxon>Photobacterium</taxon>
    </lineage>
</organism>
<dbReference type="GO" id="GO:0003677">
    <property type="term" value="F:DNA binding"/>
    <property type="evidence" value="ECO:0007669"/>
    <property type="project" value="InterPro"/>
</dbReference>
<evidence type="ECO:0000313" key="3">
    <source>
        <dbReference type="EMBL" id="SKA04726.1"/>
    </source>
</evidence>
<dbReference type="InterPro" id="IPR016032">
    <property type="entry name" value="Sig_transdc_resp-reg_C-effctor"/>
</dbReference>
<name>A0A1T4QM20_9GAMM</name>